<sequence>MSFHRFHPWRESIQFCPCVRRCFIWQKGRNGWATYRPRLSTLKLRVGGLTRVPLHRKTCPAAKQRIFGWSWGTWRKRALECFDAQIWAHAWSWPFVGIYGPNRNALATLRDRKAGNINDSKLVSRIHVGDLCRGIHASMTSSIAARKRVYNMADDLPASREEVFSYAKRLGSFSEGDTDLSTRTRRDKSRSSKRVNNARLRNELITDLVYPSYVEGLKDLENQCIWPFTESILQLSANRTS</sequence>
<reference evidence="2" key="1">
    <citation type="submission" date="2021-01" db="EMBL/GenBank/DDBJ databases">
        <authorList>
            <person name="Corre E."/>
            <person name="Pelletier E."/>
            <person name="Niang G."/>
            <person name="Scheremetjew M."/>
            <person name="Finn R."/>
            <person name="Kale V."/>
            <person name="Holt S."/>
            <person name="Cochrane G."/>
            <person name="Meng A."/>
            <person name="Brown T."/>
            <person name="Cohen L."/>
        </authorList>
    </citation>
    <scope>NUCLEOTIDE SEQUENCE</scope>
    <source>
        <strain evidence="2">CCMP 769</strain>
    </source>
</reference>
<protein>
    <submittedName>
        <fullName evidence="2">Uncharacterized protein</fullName>
    </submittedName>
</protein>
<evidence type="ECO:0000313" key="1">
    <source>
        <dbReference type="EMBL" id="CAE0067058.1"/>
    </source>
</evidence>
<name>A0A7S3AAK4_9RHOD</name>
<accession>A0A7S3AAK4</accession>
<evidence type="ECO:0000313" key="2">
    <source>
        <dbReference type="EMBL" id="CAE0067060.1"/>
    </source>
</evidence>
<proteinExistence type="predicted"/>
<organism evidence="2">
    <name type="scientific">Rhodosorus marinus</name>
    <dbReference type="NCBI Taxonomy" id="101924"/>
    <lineage>
        <taxon>Eukaryota</taxon>
        <taxon>Rhodophyta</taxon>
        <taxon>Stylonematophyceae</taxon>
        <taxon>Stylonematales</taxon>
        <taxon>Stylonemataceae</taxon>
        <taxon>Rhodosorus</taxon>
    </lineage>
</organism>
<gene>
    <name evidence="1" type="ORF">RMAR00112_LOCUS35134</name>
    <name evidence="2" type="ORF">RMAR00112_LOCUS35136</name>
</gene>
<dbReference type="Gene3D" id="3.40.50.720">
    <property type="entry name" value="NAD(P)-binding Rossmann-like Domain"/>
    <property type="match status" value="1"/>
</dbReference>
<dbReference type="EMBL" id="HBHW01045223">
    <property type="protein sequence ID" value="CAE0067058.1"/>
    <property type="molecule type" value="Transcribed_RNA"/>
</dbReference>
<dbReference type="EMBL" id="HBHW01045225">
    <property type="protein sequence ID" value="CAE0067060.1"/>
    <property type="molecule type" value="Transcribed_RNA"/>
</dbReference>
<dbReference type="AlphaFoldDB" id="A0A7S3AAK4"/>